<accession>A0AAP0RQX8</accession>
<reference evidence="2 3" key="1">
    <citation type="journal article" date="2024" name="Plant J.">
        <title>Genome sequences and population genomics reveal climatic adaptation and genomic divergence between two closely related sweetgum species.</title>
        <authorList>
            <person name="Xu W.Q."/>
            <person name="Ren C.Q."/>
            <person name="Zhang X.Y."/>
            <person name="Comes H.P."/>
            <person name="Liu X.H."/>
            <person name="Li Y.G."/>
            <person name="Kettle C.J."/>
            <person name="Jalonen R."/>
            <person name="Gaisberger H."/>
            <person name="Ma Y.Z."/>
            <person name="Qiu Y.X."/>
        </authorList>
    </citation>
    <scope>NUCLEOTIDE SEQUENCE [LARGE SCALE GENOMIC DNA]</scope>
    <source>
        <strain evidence="2">Hangzhou</strain>
    </source>
</reference>
<dbReference type="Proteomes" id="UP001415857">
    <property type="component" value="Unassembled WGS sequence"/>
</dbReference>
<evidence type="ECO:0000256" key="1">
    <source>
        <dbReference type="SAM" id="Coils"/>
    </source>
</evidence>
<dbReference type="GO" id="GO:0003684">
    <property type="term" value="F:damaged DNA binding"/>
    <property type="evidence" value="ECO:0007669"/>
    <property type="project" value="TreeGrafter"/>
</dbReference>
<dbReference type="InterPro" id="IPR033316">
    <property type="entry name" value="RBBP8-like"/>
</dbReference>
<proteinExistence type="predicted"/>
<keyword evidence="3" id="KW-1185">Reference proteome</keyword>
<dbReference type="AlphaFoldDB" id="A0AAP0RQX8"/>
<sequence length="169" mass="19721">MNLLLAKQKGLEKIVGELEWELRQKSKEVDEGMELQNKLLQLVQSKTSVIMNKGKQLKECEEKTNVLLAKLNCLEKKVDELEEKLRGKTIEVAKGKELQEDLIKKFELQASEIKNSEQSLIDHEEEKKLLTANLERLEENVDGLQKELRKKTEEVEEERKLQEKLIQQV</sequence>
<keyword evidence="1" id="KW-0175">Coiled coil</keyword>
<evidence type="ECO:0000313" key="3">
    <source>
        <dbReference type="Proteomes" id="UP001415857"/>
    </source>
</evidence>
<name>A0AAP0RQX8_LIQFO</name>
<evidence type="ECO:0000313" key="2">
    <source>
        <dbReference type="EMBL" id="KAK9282846.1"/>
    </source>
</evidence>
<protein>
    <submittedName>
        <fullName evidence="2">Uncharacterized protein</fullName>
    </submittedName>
</protein>
<dbReference type="EMBL" id="JBBPBK010000006">
    <property type="protein sequence ID" value="KAK9282846.1"/>
    <property type="molecule type" value="Genomic_DNA"/>
</dbReference>
<organism evidence="2 3">
    <name type="scientific">Liquidambar formosana</name>
    <name type="common">Formosan gum</name>
    <dbReference type="NCBI Taxonomy" id="63359"/>
    <lineage>
        <taxon>Eukaryota</taxon>
        <taxon>Viridiplantae</taxon>
        <taxon>Streptophyta</taxon>
        <taxon>Embryophyta</taxon>
        <taxon>Tracheophyta</taxon>
        <taxon>Spermatophyta</taxon>
        <taxon>Magnoliopsida</taxon>
        <taxon>eudicotyledons</taxon>
        <taxon>Gunneridae</taxon>
        <taxon>Pentapetalae</taxon>
        <taxon>Saxifragales</taxon>
        <taxon>Altingiaceae</taxon>
        <taxon>Liquidambar</taxon>
    </lineage>
</organism>
<feature type="coiled-coil region" evidence="1">
    <location>
        <begin position="57"/>
        <end position="168"/>
    </location>
</feature>
<gene>
    <name evidence="2" type="ORF">L1049_011069</name>
</gene>
<comment type="caution">
    <text evidence="2">The sequence shown here is derived from an EMBL/GenBank/DDBJ whole genome shotgun (WGS) entry which is preliminary data.</text>
</comment>
<dbReference type="GO" id="GO:0010792">
    <property type="term" value="P:DNA double-strand break processing involved in repair via single-strand annealing"/>
    <property type="evidence" value="ECO:0007669"/>
    <property type="project" value="TreeGrafter"/>
</dbReference>
<dbReference type="PANTHER" id="PTHR15107">
    <property type="entry name" value="RETINOBLASTOMA BINDING PROTEIN 8"/>
    <property type="match status" value="1"/>
</dbReference>
<dbReference type="PANTHER" id="PTHR15107:SF0">
    <property type="entry name" value="DNA ENDONUCLEASE ACTIVATOR CTP1 C-TERMINAL DOMAIN-CONTAINING PROTEIN"/>
    <property type="match status" value="1"/>
</dbReference>